<evidence type="ECO:0000256" key="2">
    <source>
        <dbReference type="ARBA" id="ARBA00004787"/>
    </source>
</evidence>
<evidence type="ECO:0000256" key="3">
    <source>
        <dbReference type="ARBA" id="ARBA00009789"/>
    </source>
</evidence>
<dbReference type="CDD" id="cd02516">
    <property type="entry name" value="CDP-ME_synthetase"/>
    <property type="match status" value="1"/>
</dbReference>
<comment type="function">
    <text evidence="7">Catalyzes the formation of 4-diphosphocytidyl-2-C-methyl-D-erythritol from CTP and 2-C-methyl-D-erythritol 4-phosphate (MEP).</text>
</comment>
<dbReference type="InterPro" id="IPR050088">
    <property type="entry name" value="IspD/TarI_cytidylyltransf_bact"/>
</dbReference>
<dbReference type="FunFam" id="3.90.550.10:FF:000003">
    <property type="entry name" value="2-C-methyl-D-erythritol 4-phosphate cytidylyltransferase"/>
    <property type="match status" value="1"/>
</dbReference>
<organism evidence="8 9">
    <name type="scientific">Candidatus Ruthia endofausta</name>
    <dbReference type="NCBI Taxonomy" id="2738852"/>
    <lineage>
        <taxon>Bacteria</taxon>
        <taxon>Pseudomonadati</taxon>
        <taxon>Pseudomonadota</taxon>
        <taxon>Gammaproteobacteria</taxon>
        <taxon>Candidatus Pseudothioglobaceae</taxon>
        <taxon>Candidatus Ruthturnera</taxon>
    </lineage>
</organism>
<dbReference type="SUPFAM" id="SSF53448">
    <property type="entry name" value="Nucleotide-diphospho-sugar transferases"/>
    <property type="match status" value="1"/>
</dbReference>
<dbReference type="RefSeq" id="WP_174605697.1">
    <property type="nucleotide sequence ID" value="NZ_CP054490.1"/>
</dbReference>
<dbReference type="HAMAP" id="MF_00108">
    <property type="entry name" value="IspD"/>
    <property type="match status" value="1"/>
</dbReference>
<dbReference type="Pfam" id="PF01128">
    <property type="entry name" value="IspD"/>
    <property type="match status" value="1"/>
</dbReference>
<dbReference type="AlphaFoldDB" id="A0A6N0HPD2"/>
<reference evidence="8 9" key="1">
    <citation type="submission" date="2020-05" db="EMBL/GenBank/DDBJ databases">
        <title>Horizontal transmission and recombination maintain forever young bacterial symbiont genomes.</title>
        <authorList>
            <person name="Russell S.L."/>
            <person name="Pepper-Tunick E."/>
            <person name="Svedberg J."/>
            <person name="Byrne A."/>
            <person name="Ruelas Castillo J."/>
            <person name="Vollmers C."/>
            <person name="Beinart R.A."/>
            <person name="Corbett-Detig R."/>
        </authorList>
    </citation>
    <scope>NUCLEOTIDE SEQUENCE [LARGE SCALE GENOMIC DNA]</scope>
    <source>
        <strain evidence="8">JDF_Ridge</strain>
    </source>
</reference>
<evidence type="ECO:0000313" key="9">
    <source>
        <dbReference type="Proteomes" id="UP000509429"/>
    </source>
</evidence>
<accession>A0A6N0HPD2</accession>
<proteinExistence type="inferred from homology"/>
<dbReference type="Gene3D" id="3.90.550.10">
    <property type="entry name" value="Spore Coat Polysaccharide Biosynthesis Protein SpsA, Chain A"/>
    <property type="match status" value="1"/>
</dbReference>
<sequence>MPNHYYLIIPASGVGTRMHSEKDGLDWQAKIPKQYLKLDNRLTILDQTLKTLLSIDQIKGYVIAIAKEDRLFAKSTFNNHPKLLTTVIGGKERMNSVINALKELINFAKNDDWILVHDSARPCVKTSEIINLMNQLKYHATGGLLATKVVDTIKQANNNIVNTTIDRSNLWQAQTPQMYRFGILLKAFNTAIKDGINTTDEASAIEHLGLESILVKSSRSNIKITNPEDLALANFYLTRYQKTFNPRH</sequence>
<keyword evidence="6 7" id="KW-0414">Isoprene biosynthesis</keyword>
<evidence type="ECO:0000256" key="4">
    <source>
        <dbReference type="ARBA" id="ARBA00022679"/>
    </source>
</evidence>
<feature type="site" description="Positions MEP for the nucleophilic attack" evidence="7">
    <location>
        <position position="223"/>
    </location>
</feature>
<feature type="site" description="Transition state stabilizer" evidence="7">
    <location>
        <position position="33"/>
    </location>
</feature>
<dbReference type="PANTHER" id="PTHR32125">
    <property type="entry name" value="2-C-METHYL-D-ERYTHRITOL 4-PHOSPHATE CYTIDYLYLTRANSFERASE, CHLOROPLASTIC"/>
    <property type="match status" value="1"/>
</dbReference>
<dbReference type="Proteomes" id="UP000509429">
    <property type="component" value="Chromosome"/>
</dbReference>
<keyword evidence="5 7" id="KW-0548">Nucleotidyltransferase</keyword>
<protein>
    <recommendedName>
        <fullName evidence="7">2-C-methyl-D-erythritol 4-phosphate cytidylyltransferase</fullName>
        <ecNumber evidence="7">2.7.7.60</ecNumber>
    </recommendedName>
    <alternativeName>
        <fullName evidence="7">4-diphosphocytidyl-2C-methyl-D-erythritol synthase</fullName>
    </alternativeName>
    <alternativeName>
        <fullName evidence="7">MEP cytidylyltransferase</fullName>
        <shortName evidence="7">MCT</shortName>
    </alternativeName>
</protein>
<evidence type="ECO:0000256" key="1">
    <source>
        <dbReference type="ARBA" id="ARBA00001282"/>
    </source>
</evidence>
<dbReference type="PANTHER" id="PTHR32125:SF4">
    <property type="entry name" value="2-C-METHYL-D-ERYTHRITOL 4-PHOSPHATE CYTIDYLYLTRANSFERASE, CHLOROPLASTIC"/>
    <property type="match status" value="1"/>
</dbReference>
<dbReference type="NCBIfam" id="TIGR00453">
    <property type="entry name" value="ispD"/>
    <property type="match status" value="1"/>
</dbReference>
<dbReference type="PROSITE" id="PS01295">
    <property type="entry name" value="ISPD"/>
    <property type="match status" value="1"/>
</dbReference>
<dbReference type="KEGG" id="reo:HUE58_03745"/>
<gene>
    <name evidence="7 8" type="primary">ispD</name>
    <name evidence="8" type="ORF">HUE58_03745</name>
</gene>
<keyword evidence="9" id="KW-1185">Reference proteome</keyword>
<name>A0A6N0HPD2_9GAMM</name>
<keyword evidence="4 7" id="KW-0808">Transferase</keyword>
<dbReference type="InterPro" id="IPR034683">
    <property type="entry name" value="IspD/TarI"/>
</dbReference>
<dbReference type="UniPathway" id="UPA00056">
    <property type="reaction ID" value="UER00093"/>
</dbReference>
<dbReference type="InterPro" id="IPR001228">
    <property type="entry name" value="IspD"/>
</dbReference>
<evidence type="ECO:0000256" key="5">
    <source>
        <dbReference type="ARBA" id="ARBA00022695"/>
    </source>
</evidence>
<evidence type="ECO:0000256" key="7">
    <source>
        <dbReference type="HAMAP-Rule" id="MF_00108"/>
    </source>
</evidence>
<feature type="site" description="Positions MEP for the nucleophilic attack" evidence="7">
    <location>
        <position position="167"/>
    </location>
</feature>
<evidence type="ECO:0000313" key="8">
    <source>
        <dbReference type="EMBL" id="QKQ24259.1"/>
    </source>
</evidence>
<evidence type="ECO:0000256" key="6">
    <source>
        <dbReference type="ARBA" id="ARBA00023229"/>
    </source>
</evidence>
<dbReference type="GO" id="GO:0019288">
    <property type="term" value="P:isopentenyl diphosphate biosynthetic process, methylerythritol 4-phosphate pathway"/>
    <property type="evidence" value="ECO:0007669"/>
    <property type="project" value="UniProtKB-UniRule"/>
</dbReference>
<comment type="pathway">
    <text evidence="2 7">Isoprenoid biosynthesis; isopentenyl diphosphate biosynthesis via DXP pathway; isopentenyl diphosphate from 1-deoxy-D-xylulose 5-phosphate: step 2/6.</text>
</comment>
<dbReference type="InterPro" id="IPR018294">
    <property type="entry name" value="ISPD_synthase_CS"/>
</dbReference>
<dbReference type="EMBL" id="CP054490">
    <property type="protein sequence ID" value="QKQ24259.1"/>
    <property type="molecule type" value="Genomic_DNA"/>
</dbReference>
<comment type="similarity">
    <text evidence="3 7">Belongs to the IspD/TarI cytidylyltransferase family. IspD subfamily.</text>
</comment>
<dbReference type="GO" id="GO:0050518">
    <property type="term" value="F:2-C-methyl-D-erythritol 4-phosphate cytidylyltransferase activity"/>
    <property type="evidence" value="ECO:0007669"/>
    <property type="project" value="UniProtKB-UniRule"/>
</dbReference>
<comment type="catalytic activity">
    <reaction evidence="1 7">
        <text>2-C-methyl-D-erythritol 4-phosphate + CTP + H(+) = 4-CDP-2-C-methyl-D-erythritol + diphosphate</text>
        <dbReference type="Rhea" id="RHEA:13429"/>
        <dbReference type="ChEBI" id="CHEBI:15378"/>
        <dbReference type="ChEBI" id="CHEBI:33019"/>
        <dbReference type="ChEBI" id="CHEBI:37563"/>
        <dbReference type="ChEBI" id="CHEBI:57823"/>
        <dbReference type="ChEBI" id="CHEBI:58262"/>
        <dbReference type="EC" id="2.7.7.60"/>
    </reaction>
</comment>
<feature type="site" description="Transition state stabilizer" evidence="7">
    <location>
        <position position="17"/>
    </location>
</feature>
<dbReference type="InterPro" id="IPR029044">
    <property type="entry name" value="Nucleotide-diphossugar_trans"/>
</dbReference>
<dbReference type="EC" id="2.7.7.60" evidence="7"/>